<name>A0A450WBI2_9GAMM</name>
<sequence length="75" mass="8613">MGEKGARLIRRKDILRTSSKKQSWLVVKLDPICKDGHESKLLTKLRLEPIRHDLALVKQSLRFVKLGSFVKMSGK</sequence>
<organism evidence="3">
    <name type="scientific">Candidatus Kentrum sp. LFY</name>
    <dbReference type="NCBI Taxonomy" id="2126342"/>
    <lineage>
        <taxon>Bacteria</taxon>
        <taxon>Pseudomonadati</taxon>
        <taxon>Pseudomonadota</taxon>
        <taxon>Gammaproteobacteria</taxon>
        <taxon>Candidatus Kentrum</taxon>
    </lineage>
</organism>
<dbReference type="EMBL" id="CAADFH010000061">
    <property type="protein sequence ID" value="VFJ96590.1"/>
    <property type="molecule type" value="Genomic_DNA"/>
</dbReference>
<protein>
    <submittedName>
        <fullName evidence="3">Uncharacterized protein</fullName>
    </submittedName>
</protein>
<dbReference type="EMBL" id="CAADFN010000008">
    <property type="protein sequence ID" value="VFK14390.1"/>
    <property type="molecule type" value="Genomic_DNA"/>
</dbReference>
<dbReference type="AlphaFoldDB" id="A0A450WBI2"/>
<evidence type="ECO:0000313" key="2">
    <source>
        <dbReference type="EMBL" id="VFJ96590.1"/>
    </source>
</evidence>
<gene>
    <name evidence="2" type="ORF">BECKLFY1418A_GA0070994_10612</name>
    <name evidence="1" type="ORF">BECKLFY1418B_GA0070995_107911</name>
    <name evidence="3" type="ORF">BECKLFY1418C_GA0070996_100819</name>
</gene>
<accession>A0A450WBI2</accession>
<proteinExistence type="predicted"/>
<dbReference type="EMBL" id="CAADFF010000079">
    <property type="protein sequence ID" value="VFJ96086.1"/>
    <property type="molecule type" value="Genomic_DNA"/>
</dbReference>
<evidence type="ECO:0000313" key="3">
    <source>
        <dbReference type="EMBL" id="VFK14390.1"/>
    </source>
</evidence>
<reference evidence="3" key="1">
    <citation type="submission" date="2019-02" db="EMBL/GenBank/DDBJ databases">
        <authorList>
            <person name="Gruber-Vodicka R. H."/>
            <person name="Seah K. B. B."/>
        </authorList>
    </citation>
    <scope>NUCLEOTIDE SEQUENCE</scope>
    <source>
        <strain evidence="3">BECK_BY7</strain>
        <strain evidence="2">BECK_M6</strain>
        <strain evidence="1">BECK_M7</strain>
    </source>
</reference>
<evidence type="ECO:0000313" key="1">
    <source>
        <dbReference type="EMBL" id="VFJ96086.1"/>
    </source>
</evidence>